<sequence>MPVLIRNNDATELCITKGQEARVVGWQSSVGNLGQDVLETLFVELCSPPSAVKIDGLPPNVVPISKTSHTITVTLNDDSEARIVREQVNVLPNFSITDYASQGKTRPINVVDLQHSSNHQSYYTCLSRSASAEGTAILQSFDPRKITGGASGWLRQEFRCLELLDEISRLQYEGNLPISFQGETRNSLIEQFQLWKGNDYVPEHVHEALRWSASDPLRLDTKSLPRWEIVDRKKFKEEQKLSAASNLVAAEGSAVLPQSCKWKSEMPVENSQPKRLRLISAALEGSVRGIRWDEVNYSCAYDALYTVFFNIWFPNPLTWNKRFKANGVYMSLLVDGFQKVYNQKADLESVRDSVRAKLNSHSPMSFPYGQAGTSVSDLANTMVGNSSDCDVWMRCTECKCRVPTNHRLSKMYITLPSAETSAEWMNIKLSGGVASTVCPACSSVLDRRWHCDSPPKLMILDIQGDNMKLSSSIRVMGKTNLSTLRLRGIVYHGAFHFTAAIIDTDSKVWFY</sequence>
<accession>A0ACB8A608</accession>
<gene>
    <name evidence="1" type="ORF">BJ138DRAFT_1013461</name>
</gene>
<organism evidence="1 2">
    <name type="scientific">Hygrophoropsis aurantiaca</name>
    <dbReference type="NCBI Taxonomy" id="72124"/>
    <lineage>
        <taxon>Eukaryota</taxon>
        <taxon>Fungi</taxon>
        <taxon>Dikarya</taxon>
        <taxon>Basidiomycota</taxon>
        <taxon>Agaricomycotina</taxon>
        <taxon>Agaricomycetes</taxon>
        <taxon>Agaricomycetidae</taxon>
        <taxon>Boletales</taxon>
        <taxon>Coniophorineae</taxon>
        <taxon>Hygrophoropsidaceae</taxon>
        <taxon>Hygrophoropsis</taxon>
    </lineage>
</organism>
<feature type="non-terminal residue" evidence="1">
    <location>
        <position position="511"/>
    </location>
</feature>
<keyword evidence="2" id="KW-1185">Reference proteome</keyword>
<reference evidence="1" key="1">
    <citation type="journal article" date="2021" name="New Phytol.">
        <title>Evolutionary innovations through gain and loss of genes in the ectomycorrhizal Boletales.</title>
        <authorList>
            <person name="Wu G."/>
            <person name="Miyauchi S."/>
            <person name="Morin E."/>
            <person name="Kuo A."/>
            <person name="Drula E."/>
            <person name="Varga T."/>
            <person name="Kohler A."/>
            <person name="Feng B."/>
            <person name="Cao Y."/>
            <person name="Lipzen A."/>
            <person name="Daum C."/>
            <person name="Hundley H."/>
            <person name="Pangilinan J."/>
            <person name="Johnson J."/>
            <person name="Barry K."/>
            <person name="LaButti K."/>
            <person name="Ng V."/>
            <person name="Ahrendt S."/>
            <person name="Min B."/>
            <person name="Choi I.G."/>
            <person name="Park H."/>
            <person name="Plett J.M."/>
            <person name="Magnuson J."/>
            <person name="Spatafora J.W."/>
            <person name="Nagy L.G."/>
            <person name="Henrissat B."/>
            <person name="Grigoriev I.V."/>
            <person name="Yang Z.L."/>
            <person name="Xu J."/>
            <person name="Martin F.M."/>
        </authorList>
    </citation>
    <scope>NUCLEOTIDE SEQUENCE</scope>
    <source>
        <strain evidence="1">ATCC 28755</strain>
    </source>
</reference>
<evidence type="ECO:0000313" key="1">
    <source>
        <dbReference type="EMBL" id="KAH7908098.1"/>
    </source>
</evidence>
<dbReference type="EMBL" id="MU267847">
    <property type="protein sequence ID" value="KAH7908098.1"/>
    <property type="molecule type" value="Genomic_DNA"/>
</dbReference>
<dbReference type="Proteomes" id="UP000790377">
    <property type="component" value="Unassembled WGS sequence"/>
</dbReference>
<name>A0ACB8A608_9AGAM</name>
<proteinExistence type="predicted"/>
<comment type="caution">
    <text evidence="1">The sequence shown here is derived from an EMBL/GenBank/DDBJ whole genome shotgun (WGS) entry which is preliminary data.</text>
</comment>
<evidence type="ECO:0000313" key="2">
    <source>
        <dbReference type="Proteomes" id="UP000790377"/>
    </source>
</evidence>
<protein>
    <submittedName>
        <fullName evidence="1">Uncharacterized protein</fullName>
    </submittedName>
</protein>